<feature type="transmembrane region" description="Helical" evidence="5">
    <location>
        <begin position="148"/>
        <end position="167"/>
    </location>
</feature>
<keyword evidence="4 5" id="KW-0472">Membrane</keyword>
<evidence type="ECO:0000256" key="4">
    <source>
        <dbReference type="ARBA" id="ARBA00023136"/>
    </source>
</evidence>
<keyword evidence="3 5" id="KW-1133">Transmembrane helix</keyword>
<comment type="caution">
    <text evidence="7">The sequence shown here is derived from an EMBL/GenBank/DDBJ whole genome shotgun (WGS) entry which is preliminary data.</text>
</comment>
<dbReference type="Proteomes" id="UP001445076">
    <property type="component" value="Unassembled WGS sequence"/>
</dbReference>
<feature type="transmembrane region" description="Helical" evidence="5">
    <location>
        <begin position="211"/>
        <end position="232"/>
    </location>
</feature>
<feature type="transmembrane region" description="Helical" evidence="5">
    <location>
        <begin position="238"/>
        <end position="258"/>
    </location>
</feature>
<dbReference type="SUPFAM" id="SSF103473">
    <property type="entry name" value="MFS general substrate transporter"/>
    <property type="match status" value="1"/>
</dbReference>
<dbReference type="InterPro" id="IPR036259">
    <property type="entry name" value="MFS_trans_sf"/>
</dbReference>
<dbReference type="InterPro" id="IPR050382">
    <property type="entry name" value="MFS_Na/Anion_cotransporter"/>
</dbReference>
<name>A0AAW0WJN1_CHEQU</name>
<feature type="transmembrane region" description="Helical" evidence="5">
    <location>
        <begin position="399"/>
        <end position="418"/>
    </location>
</feature>
<dbReference type="InterPro" id="IPR020846">
    <property type="entry name" value="MFS_dom"/>
</dbReference>
<evidence type="ECO:0000259" key="6">
    <source>
        <dbReference type="PROSITE" id="PS50850"/>
    </source>
</evidence>
<accession>A0AAW0WJN1</accession>
<gene>
    <name evidence="7" type="ORF">OTU49_007069</name>
</gene>
<dbReference type="GO" id="GO:0016020">
    <property type="term" value="C:membrane"/>
    <property type="evidence" value="ECO:0007669"/>
    <property type="project" value="UniProtKB-SubCell"/>
</dbReference>
<feature type="transmembrane region" description="Helical" evidence="5">
    <location>
        <begin position="430"/>
        <end position="449"/>
    </location>
</feature>
<feature type="domain" description="Major facilitator superfamily (MFS) profile" evidence="6">
    <location>
        <begin position="45"/>
        <end position="488"/>
    </location>
</feature>
<evidence type="ECO:0000256" key="1">
    <source>
        <dbReference type="ARBA" id="ARBA00004141"/>
    </source>
</evidence>
<dbReference type="InterPro" id="IPR011701">
    <property type="entry name" value="MFS"/>
</dbReference>
<organism evidence="7 8">
    <name type="scientific">Cherax quadricarinatus</name>
    <name type="common">Australian red claw crayfish</name>
    <dbReference type="NCBI Taxonomy" id="27406"/>
    <lineage>
        <taxon>Eukaryota</taxon>
        <taxon>Metazoa</taxon>
        <taxon>Ecdysozoa</taxon>
        <taxon>Arthropoda</taxon>
        <taxon>Crustacea</taxon>
        <taxon>Multicrustacea</taxon>
        <taxon>Malacostraca</taxon>
        <taxon>Eumalacostraca</taxon>
        <taxon>Eucarida</taxon>
        <taxon>Decapoda</taxon>
        <taxon>Pleocyemata</taxon>
        <taxon>Astacidea</taxon>
        <taxon>Parastacoidea</taxon>
        <taxon>Parastacidae</taxon>
        <taxon>Cherax</taxon>
    </lineage>
</organism>
<dbReference type="PANTHER" id="PTHR11662:SF399">
    <property type="entry name" value="FI19708P1-RELATED"/>
    <property type="match status" value="1"/>
</dbReference>
<feature type="transmembrane region" description="Helical" evidence="5">
    <location>
        <begin position="44"/>
        <end position="62"/>
    </location>
</feature>
<reference evidence="7 8" key="1">
    <citation type="journal article" date="2024" name="BMC Genomics">
        <title>Genome assembly of redclaw crayfish (Cherax quadricarinatus) provides insights into its immune adaptation and hypoxia tolerance.</title>
        <authorList>
            <person name="Liu Z."/>
            <person name="Zheng J."/>
            <person name="Li H."/>
            <person name="Fang K."/>
            <person name="Wang S."/>
            <person name="He J."/>
            <person name="Zhou D."/>
            <person name="Weng S."/>
            <person name="Chi M."/>
            <person name="Gu Z."/>
            <person name="He J."/>
            <person name="Li F."/>
            <person name="Wang M."/>
        </authorList>
    </citation>
    <scope>NUCLEOTIDE SEQUENCE [LARGE SCALE GENOMIC DNA]</scope>
    <source>
        <strain evidence="7">ZL_2023a</strain>
    </source>
</reference>
<proteinExistence type="predicted"/>
<dbReference type="GO" id="GO:0022857">
    <property type="term" value="F:transmembrane transporter activity"/>
    <property type="evidence" value="ECO:0007669"/>
    <property type="project" value="InterPro"/>
</dbReference>
<feature type="transmembrane region" description="Helical" evidence="5">
    <location>
        <begin position="374"/>
        <end position="393"/>
    </location>
</feature>
<feature type="transmembrane region" description="Helical" evidence="5">
    <location>
        <begin position="461"/>
        <end position="481"/>
    </location>
</feature>
<dbReference type="Pfam" id="PF07690">
    <property type="entry name" value="MFS_1"/>
    <property type="match status" value="1"/>
</dbReference>
<dbReference type="Gene3D" id="1.20.1250.20">
    <property type="entry name" value="MFS general substrate transporter like domains"/>
    <property type="match status" value="2"/>
</dbReference>
<evidence type="ECO:0000256" key="3">
    <source>
        <dbReference type="ARBA" id="ARBA00022989"/>
    </source>
</evidence>
<dbReference type="AlphaFoldDB" id="A0AAW0WJN1"/>
<sequence length="505" mass="54821">MCEEEPGESVKGDTDTTVVNTDTTMVNTDTMHARRGRCGGVLPLRYVVVLLGLLGCSMDYIVRGGLNIAIVAMVNTTHDFNTSNLPDGACPAARNASHSGTDDGYPADGEFNWTLEDQGLILGTFFWGYFFTKTAGGRISEKFGGRETMAVSIGASGVLSLLCPYAAHLHPRVLAGLRFIMGIVQGPAFPALYGVLASWAPPAELTTMVTIAFSGMSLGSLVATGTSGWVAHQLGWQWVFWGGGILALVWTPLWLYFVRNSPINHPLISAEEEELLAVNFSIKPRRTVPWGRLLRCWRFYPSILAEFASSWVGNLTITQAPSFLNMQIGMSLSEVSWVLSGGQTCSWVSSFTFGRVSDLLIHHNFSSKLNTRRLMHLVGMIMVVASLCCIVLAGCHKWVVSTLLVLVMIGVSSTLSSFTLSPMDLAPNYAGTMSGLLGIGNISGFVAPIVTAEMVTKTGDWATSLLLTSGLYLLTGIIYMATVTTQVQDWNYYEDIDYSVINEHF</sequence>
<evidence type="ECO:0000313" key="7">
    <source>
        <dbReference type="EMBL" id="KAK8732390.1"/>
    </source>
</evidence>
<comment type="subcellular location">
    <subcellularLocation>
        <location evidence="1">Membrane</location>
        <topology evidence="1">Multi-pass membrane protein</topology>
    </subcellularLocation>
</comment>
<evidence type="ECO:0000256" key="2">
    <source>
        <dbReference type="ARBA" id="ARBA00022692"/>
    </source>
</evidence>
<feature type="transmembrane region" description="Helical" evidence="5">
    <location>
        <begin position="179"/>
        <end position="199"/>
    </location>
</feature>
<dbReference type="PANTHER" id="PTHR11662">
    <property type="entry name" value="SOLUTE CARRIER FAMILY 17"/>
    <property type="match status" value="1"/>
</dbReference>
<evidence type="ECO:0000256" key="5">
    <source>
        <dbReference type="SAM" id="Phobius"/>
    </source>
</evidence>
<dbReference type="EMBL" id="JARKIK010000057">
    <property type="protein sequence ID" value="KAK8732390.1"/>
    <property type="molecule type" value="Genomic_DNA"/>
</dbReference>
<dbReference type="FunFam" id="1.20.1250.20:FF:000423">
    <property type="entry name" value="Putative inorganic phosphate cotransporter-like Protein"/>
    <property type="match status" value="1"/>
</dbReference>
<evidence type="ECO:0000313" key="8">
    <source>
        <dbReference type="Proteomes" id="UP001445076"/>
    </source>
</evidence>
<dbReference type="PROSITE" id="PS50850">
    <property type="entry name" value="MFS"/>
    <property type="match status" value="1"/>
</dbReference>
<dbReference type="GO" id="GO:0006820">
    <property type="term" value="P:monoatomic anion transport"/>
    <property type="evidence" value="ECO:0007669"/>
    <property type="project" value="TreeGrafter"/>
</dbReference>
<keyword evidence="8" id="KW-1185">Reference proteome</keyword>
<keyword evidence="2 5" id="KW-0812">Transmembrane</keyword>
<protein>
    <recommendedName>
        <fullName evidence="6">Major facilitator superfamily (MFS) profile domain-containing protein</fullName>
    </recommendedName>
</protein>